<name>A0A8A3S3U3_9EURY</name>
<dbReference type="InterPro" id="IPR012341">
    <property type="entry name" value="6hp_glycosidase-like_sf"/>
</dbReference>
<dbReference type="RefSeq" id="WP_265581659.1">
    <property type="nucleotide sequence ID" value="NZ_CP036172.1"/>
</dbReference>
<gene>
    <name evidence="2" type="ORF">RJ40_01850</name>
</gene>
<reference evidence="2" key="1">
    <citation type="journal article" date="2001" name="Int. J. Syst. Evol. Microbiol.">
        <title>Methanofollis aquaemaris sp. nov., a methanogen isolated from an aquaculture fish pond.</title>
        <authorList>
            <person name="Lai M.C."/>
            <person name="Chen S.C."/>
        </authorList>
    </citation>
    <scope>NUCLEOTIDE SEQUENCE</scope>
    <source>
        <strain evidence="2">N2F9704</strain>
    </source>
</reference>
<dbReference type="PIRSF" id="PIRSF006402">
    <property type="entry name" value="UCP006402_thioredoxin"/>
    <property type="match status" value="1"/>
</dbReference>
<dbReference type="EMBL" id="CP036172">
    <property type="protein sequence ID" value="QSZ66330.1"/>
    <property type="molecule type" value="Genomic_DNA"/>
</dbReference>
<dbReference type="Pfam" id="PF03190">
    <property type="entry name" value="Thioredox_DsbH"/>
    <property type="match status" value="1"/>
</dbReference>
<dbReference type="SUPFAM" id="SSF48208">
    <property type="entry name" value="Six-hairpin glycosidases"/>
    <property type="match status" value="1"/>
</dbReference>
<organism evidence="2 3">
    <name type="scientific">Methanofollis aquaemaris</name>
    <dbReference type="NCBI Taxonomy" id="126734"/>
    <lineage>
        <taxon>Archaea</taxon>
        <taxon>Methanobacteriati</taxon>
        <taxon>Methanobacteriota</taxon>
        <taxon>Stenosarchaea group</taxon>
        <taxon>Methanomicrobia</taxon>
        <taxon>Methanomicrobiales</taxon>
        <taxon>Methanomicrobiaceae</taxon>
        <taxon>Methanofollis</taxon>
    </lineage>
</organism>
<sequence length="713" mass="80646">MEGEKNRPKPNHLIGEKSPYLLQHAYNPVDWYPWGEEAFERARSENKPIFLSIGYSTCHWCHVMAEESFEDPAVAQLLNETFVPIKVDREERPDIDAVYMEACLSLTGTGGWPLNVILTSEKLPFYAATYIPRESRFGMTGLFELVPRIQRLWADQRKDVVASADEIRERLIRAQTGRKTGTEPGIDLIHRTYRELIRRYDQNNAGFDNAPKFPAPHTLQFLIRYWSETGEEKALDMAEETLRAIRRGGIFDQLGYGVHRYTTDAEWVVPHFEKMLYDQAFLALACIEAYEATREPFYRETADEVFEYVLRDLQSPDGAFYTAEDADSEGIEGKFYLWTAEDVGELLDPADADLFVRAYGIGRALKSKGPVPGVNILHQRVPAIDLAEEFAMREDEVRTKLEGARKTLLSARARRPRPSVDDKVLLDWNAFMIAALARGGQVFGEERYVAAAESATIFLLDRMRRKDGRLFHRYRDGETAVPGMLNDYAAMVWALTELYPATFEGTYLREARLLADHMIDLFGDKDEGGFFTSPRGGEELILRRKEAYDGAVPSGNSLALTALLALSRLTGSTLYAQAASSGLGAFSTMASERPSSYAGYMDALLSALSHSYEVVVAGERDDMRTRKFLEVLKGYYLPYTSLILRDSRNEGVLNAVAPYTREMDLDEGRPVTYLCRGSACEQPVTDTSTLRKVIAGERVPWGKDYMEQIMKRG</sequence>
<dbReference type="Gene3D" id="1.50.10.10">
    <property type="match status" value="2"/>
</dbReference>
<dbReference type="InterPro" id="IPR024705">
    <property type="entry name" value="Ssp411"/>
</dbReference>
<protein>
    <submittedName>
        <fullName evidence="2">Thioredoxin domain-containing protein</fullName>
    </submittedName>
</protein>
<proteinExistence type="predicted"/>
<dbReference type="Proteomes" id="UP001042704">
    <property type="component" value="Chromosome"/>
</dbReference>
<dbReference type="InterPro" id="IPR036249">
    <property type="entry name" value="Thioredoxin-like_sf"/>
</dbReference>
<evidence type="ECO:0000313" key="3">
    <source>
        <dbReference type="Proteomes" id="UP001042704"/>
    </source>
</evidence>
<reference evidence="2" key="2">
    <citation type="submission" date="2019-02" db="EMBL/GenBank/DDBJ databases">
        <authorList>
            <person name="Chen S.-C."/>
            <person name="Chien H.-H."/>
            <person name="Lai M.-C."/>
        </authorList>
    </citation>
    <scope>NUCLEOTIDE SEQUENCE</scope>
    <source>
        <strain evidence="2">N2F9704</strain>
    </source>
</reference>
<dbReference type="CDD" id="cd02955">
    <property type="entry name" value="SSP411"/>
    <property type="match status" value="1"/>
</dbReference>
<dbReference type="AlphaFoldDB" id="A0A8A3S3U3"/>
<dbReference type="GO" id="GO:0005975">
    <property type="term" value="P:carbohydrate metabolic process"/>
    <property type="evidence" value="ECO:0007669"/>
    <property type="project" value="InterPro"/>
</dbReference>
<dbReference type="SUPFAM" id="SSF52833">
    <property type="entry name" value="Thioredoxin-like"/>
    <property type="match status" value="1"/>
</dbReference>
<dbReference type="Gene3D" id="3.40.30.10">
    <property type="entry name" value="Glutaredoxin"/>
    <property type="match status" value="1"/>
</dbReference>
<dbReference type="PANTHER" id="PTHR42899">
    <property type="entry name" value="SPERMATOGENESIS-ASSOCIATED PROTEIN 20"/>
    <property type="match status" value="1"/>
</dbReference>
<dbReference type="InterPro" id="IPR008928">
    <property type="entry name" value="6-hairpin_glycosidase_sf"/>
</dbReference>
<dbReference type="KEGG" id="maqe:RJ40_01850"/>
<evidence type="ECO:0000259" key="1">
    <source>
        <dbReference type="Pfam" id="PF03190"/>
    </source>
</evidence>
<keyword evidence="3" id="KW-1185">Reference proteome</keyword>
<evidence type="ECO:0000313" key="2">
    <source>
        <dbReference type="EMBL" id="QSZ66330.1"/>
    </source>
</evidence>
<accession>A0A8A3S3U3</accession>
<dbReference type="PANTHER" id="PTHR42899:SF1">
    <property type="entry name" value="SPERMATOGENESIS-ASSOCIATED PROTEIN 20"/>
    <property type="match status" value="1"/>
</dbReference>
<dbReference type="GeneID" id="76423061"/>
<dbReference type="InterPro" id="IPR004879">
    <property type="entry name" value="Ssp411-like_TRX"/>
</dbReference>
<feature type="domain" description="Spermatogenesis-associated protein 20-like TRX" evidence="1">
    <location>
        <begin position="11"/>
        <end position="171"/>
    </location>
</feature>